<dbReference type="Pfam" id="PF02234">
    <property type="entry name" value="CDI"/>
    <property type="match status" value="1"/>
</dbReference>
<comment type="similarity">
    <text evidence="2">Belongs to the CDI family. ICK/KRP subfamily.</text>
</comment>
<organism evidence="6 7">
    <name type="scientific">Solanum stoloniferum</name>
    <dbReference type="NCBI Taxonomy" id="62892"/>
    <lineage>
        <taxon>Eukaryota</taxon>
        <taxon>Viridiplantae</taxon>
        <taxon>Streptophyta</taxon>
        <taxon>Embryophyta</taxon>
        <taxon>Tracheophyta</taxon>
        <taxon>Spermatophyta</taxon>
        <taxon>Magnoliopsida</taxon>
        <taxon>eudicotyledons</taxon>
        <taxon>Gunneridae</taxon>
        <taxon>Pentapetalae</taxon>
        <taxon>asterids</taxon>
        <taxon>lamiids</taxon>
        <taxon>Solanales</taxon>
        <taxon>Solanaceae</taxon>
        <taxon>Solanoideae</taxon>
        <taxon>Solaneae</taxon>
        <taxon>Solanum</taxon>
    </lineage>
</organism>
<evidence type="ECO:0000313" key="7">
    <source>
        <dbReference type="Proteomes" id="UP001627284"/>
    </source>
</evidence>
<feature type="non-terminal residue" evidence="6">
    <location>
        <position position="1"/>
    </location>
</feature>
<comment type="caution">
    <text evidence="6">The sequence shown here is derived from an EMBL/GenBank/DDBJ whole genome shotgun (WGS) entry which is preliminary data.</text>
</comment>
<evidence type="ECO:0000256" key="1">
    <source>
        <dbReference type="ARBA" id="ARBA00004642"/>
    </source>
</evidence>
<name>A0ABD2VBB2_9SOLN</name>
<dbReference type="InterPro" id="IPR003175">
    <property type="entry name" value="CDI_dom"/>
</dbReference>
<dbReference type="Proteomes" id="UP001627284">
    <property type="component" value="Unassembled WGS sequence"/>
</dbReference>
<dbReference type="EMBL" id="JBJKTR010000002">
    <property type="protein sequence ID" value="KAL3378457.1"/>
    <property type="molecule type" value="Genomic_DNA"/>
</dbReference>
<sequence>GMPIIIIITITVPQHFFSLPTAALRQKKISSVRSYDSEFEERCIKTLMRRRWYKCKSKETIGEVVIMEVAEVAVKMTREREVLEVVDTRKRKKRDGDLEMSPAVARVRRNSVVSVVPASVESPPSKLSSQGNTVSCKPAVCSNFHDGLASGFGDDESSNVTKGSSKFVDLDEDSVEIATSYSELRESRETILSSKFKVEFHKVESTPKPKHAKSCRRRLTEAIMPSEAELDEFFAAAEKDLHKHFAEKYNFDFAKEEPLEGRYEWVRQ</sequence>
<dbReference type="PANTHER" id="PTHR46776">
    <property type="entry name" value="CYCLIN-DEPENDENT KINASE INHIBITOR 4-RELATED"/>
    <property type="match status" value="1"/>
</dbReference>
<dbReference type="Gene3D" id="4.10.365.10">
    <property type="entry name" value="p27"/>
    <property type="match status" value="1"/>
</dbReference>
<dbReference type="InterPro" id="IPR044898">
    <property type="entry name" value="CDI_dom_sf"/>
</dbReference>
<protein>
    <recommendedName>
        <fullName evidence="5">Cyclin-dependent kinase inhibitor domain-containing protein</fullName>
    </recommendedName>
</protein>
<dbReference type="InterPro" id="IPR044275">
    <property type="entry name" value="KRP"/>
</dbReference>
<evidence type="ECO:0000259" key="5">
    <source>
        <dbReference type="Pfam" id="PF02234"/>
    </source>
</evidence>
<keyword evidence="7" id="KW-1185">Reference proteome</keyword>
<reference evidence="6 7" key="1">
    <citation type="submission" date="2024-05" db="EMBL/GenBank/DDBJ databases">
        <title>De novo assembly of an allotetraploid wild potato.</title>
        <authorList>
            <person name="Hosaka A.J."/>
        </authorList>
    </citation>
    <scope>NUCLEOTIDE SEQUENCE [LARGE SCALE GENOMIC DNA]</scope>
    <source>
        <tissue evidence="6">Young leaves</tissue>
    </source>
</reference>
<dbReference type="GO" id="GO:0004860">
    <property type="term" value="F:protein kinase inhibitor activity"/>
    <property type="evidence" value="ECO:0007669"/>
    <property type="project" value="UniProtKB-KW"/>
</dbReference>
<dbReference type="GO" id="GO:0005654">
    <property type="term" value="C:nucleoplasm"/>
    <property type="evidence" value="ECO:0007669"/>
    <property type="project" value="UniProtKB-SubCell"/>
</dbReference>
<evidence type="ECO:0000256" key="4">
    <source>
        <dbReference type="ARBA" id="ARBA00023306"/>
    </source>
</evidence>
<proteinExistence type="inferred from homology"/>
<accession>A0ABD2VBB2</accession>
<comment type="subcellular location">
    <subcellularLocation>
        <location evidence="1">Nucleus</location>
        <location evidence="1">Nucleoplasm</location>
    </subcellularLocation>
</comment>
<evidence type="ECO:0000313" key="6">
    <source>
        <dbReference type="EMBL" id="KAL3378457.1"/>
    </source>
</evidence>
<evidence type="ECO:0000256" key="3">
    <source>
        <dbReference type="ARBA" id="ARBA00023013"/>
    </source>
</evidence>
<keyword evidence="3" id="KW-0649">Protein kinase inhibitor</keyword>
<dbReference type="AlphaFoldDB" id="A0ABD2VBB2"/>
<gene>
    <name evidence="6" type="ORF">AABB24_004400</name>
</gene>
<feature type="domain" description="Cyclin-dependent kinase inhibitor" evidence="5">
    <location>
        <begin position="224"/>
        <end position="267"/>
    </location>
</feature>
<evidence type="ECO:0000256" key="2">
    <source>
        <dbReference type="ARBA" id="ARBA00010274"/>
    </source>
</evidence>
<keyword evidence="4" id="KW-0131">Cell cycle</keyword>